<reference evidence="3" key="1">
    <citation type="journal article" date="2018" name="Nat. Microbiol.">
        <title>Leveraging single-cell genomics to expand the fungal tree of life.</title>
        <authorList>
            <person name="Ahrendt S.R."/>
            <person name="Quandt C.A."/>
            <person name="Ciobanu D."/>
            <person name="Clum A."/>
            <person name="Salamov A."/>
            <person name="Andreopoulos B."/>
            <person name="Cheng J.F."/>
            <person name="Woyke T."/>
            <person name="Pelin A."/>
            <person name="Henrissat B."/>
            <person name="Reynolds N.K."/>
            <person name="Benny G.L."/>
            <person name="Smith M.E."/>
            <person name="James T.Y."/>
            <person name="Grigoriev I.V."/>
        </authorList>
    </citation>
    <scope>NUCLEOTIDE SEQUENCE [LARGE SCALE GENOMIC DNA]</scope>
</reference>
<feature type="region of interest" description="Disordered" evidence="1">
    <location>
        <begin position="219"/>
        <end position="250"/>
    </location>
</feature>
<keyword evidence="3" id="KW-1185">Reference proteome</keyword>
<feature type="region of interest" description="Disordered" evidence="1">
    <location>
        <begin position="1"/>
        <end position="66"/>
    </location>
</feature>
<dbReference type="Proteomes" id="UP000269721">
    <property type="component" value="Unassembled WGS sequence"/>
</dbReference>
<organism evidence="2 3">
    <name type="scientific">Blyttiomyces helicus</name>
    <dbReference type="NCBI Taxonomy" id="388810"/>
    <lineage>
        <taxon>Eukaryota</taxon>
        <taxon>Fungi</taxon>
        <taxon>Fungi incertae sedis</taxon>
        <taxon>Chytridiomycota</taxon>
        <taxon>Chytridiomycota incertae sedis</taxon>
        <taxon>Chytridiomycetes</taxon>
        <taxon>Chytridiomycetes incertae sedis</taxon>
        <taxon>Blyttiomyces</taxon>
    </lineage>
</organism>
<evidence type="ECO:0000313" key="2">
    <source>
        <dbReference type="EMBL" id="RKO92414.1"/>
    </source>
</evidence>
<evidence type="ECO:0000256" key="1">
    <source>
        <dbReference type="SAM" id="MobiDB-lite"/>
    </source>
</evidence>
<sequence>MDLSAVYSQHREWDRPRAYRTHGPQDPRHCPSRETAPAKSTSHTNLPVKHTVPSTPLGKKAPVKKASVKTKPAAITVKGKACRNLARTDNMFTNLYAARQKHLPEFTVGNVPAKGPWKLVLEIWKEFVDDDGDPDMMIMLATIEAETKHPVNKWAKINGDAKAYIQNGNTTKSCAAAIPEPKYFDLFMMPWAMKFVALPLQETKVSRAGAIAQDEAMFGANKESEVEPEDRKNHTGKDNNKNRILNNEIKGDKLVDPGQRIFKGKTLIEKSDSA</sequence>
<dbReference type="EMBL" id="KZ994646">
    <property type="protein sequence ID" value="RKO92414.1"/>
    <property type="molecule type" value="Genomic_DNA"/>
</dbReference>
<accession>A0A4P9WI33</accession>
<protein>
    <submittedName>
        <fullName evidence="2">Uncharacterized protein</fullName>
    </submittedName>
</protein>
<evidence type="ECO:0000313" key="3">
    <source>
        <dbReference type="Proteomes" id="UP000269721"/>
    </source>
</evidence>
<name>A0A4P9WI33_9FUNG</name>
<gene>
    <name evidence="2" type="ORF">BDK51DRAFT_40795</name>
</gene>
<feature type="compositionally biased region" description="Basic and acidic residues" evidence="1">
    <location>
        <begin position="222"/>
        <end position="241"/>
    </location>
</feature>
<dbReference type="AlphaFoldDB" id="A0A4P9WI33"/>
<feature type="compositionally biased region" description="Basic and acidic residues" evidence="1">
    <location>
        <begin position="9"/>
        <end position="32"/>
    </location>
</feature>
<proteinExistence type="predicted"/>